<dbReference type="OrthoDB" id="7818989at2"/>
<gene>
    <name evidence="2" type="ORF">EDD52_110118</name>
</gene>
<keyword evidence="3" id="KW-1185">Reference proteome</keyword>
<evidence type="ECO:0000313" key="3">
    <source>
        <dbReference type="Proteomes" id="UP000295696"/>
    </source>
</evidence>
<dbReference type="RefSeq" id="WP_132246100.1">
    <property type="nucleotide sequence ID" value="NZ_CBDUOC010000087.1"/>
</dbReference>
<name>A0A4R3J8V5_9RHOB</name>
<reference evidence="2 3" key="1">
    <citation type="submission" date="2019-03" db="EMBL/GenBank/DDBJ databases">
        <title>Genomic Encyclopedia of Type Strains, Phase IV (KMG-IV): sequencing the most valuable type-strain genomes for metagenomic binning, comparative biology and taxonomic classification.</title>
        <authorList>
            <person name="Goeker M."/>
        </authorList>
    </citation>
    <scope>NUCLEOTIDE SEQUENCE [LARGE SCALE GENOMIC DNA]</scope>
    <source>
        <strain evidence="2 3">DSM 104836</strain>
    </source>
</reference>
<organism evidence="2 3">
    <name type="scientific">Primorskyibacter sedentarius</name>
    <dbReference type="NCBI Taxonomy" id="745311"/>
    <lineage>
        <taxon>Bacteria</taxon>
        <taxon>Pseudomonadati</taxon>
        <taxon>Pseudomonadota</taxon>
        <taxon>Alphaproteobacteria</taxon>
        <taxon>Rhodobacterales</taxon>
        <taxon>Roseobacteraceae</taxon>
        <taxon>Primorskyibacter</taxon>
    </lineage>
</organism>
<dbReference type="Proteomes" id="UP000295696">
    <property type="component" value="Unassembled WGS sequence"/>
</dbReference>
<dbReference type="Gene3D" id="2.170.16.10">
    <property type="entry name" value="Hedgehog/Intein (Hint) domain"/>
    <property type="match status" value="1"/>
</dbReference>
<proteinExistence type="predicted"/>
<feature type="domain" description="Hedgehog/Intein (Hint)" evidence="1">
    <location>
        <begin position="148"/>
        <end position="294"/>
    </location>
</feature>
<dbReference type="InterPro" id="IPR036844">
    <property type="entry name" value="Hint_dom_sf"/>
</dbReference>
<comment type="caution">
    <text evidence="2">The sequence shown here is derived from an EMBL/GenBank/DDBJ whole genome shotgun (WGS) entry which is preliminary data.</text>
</comment>
<protein>
    <submittedName>
        <fullName evidence="2">Hint domain-containing protein</fullName>
    </submittedName>
</protein>
<evidence type="ECO:0000313" key="2">
    <source>
        <dbReference type="EMBL" id="TCS61944.1"/>
    </source>
</evidence>
<dbReference type="EMBL" id="SLZU01000010">
    <property type="protein sequence ID" value="TCS61944.1"/>
    <property type="molecule type" value="Genomic_DNA"/>
</dbReference>
<sequence>MPFIKIYAASDFVVTPPDEFRGDASGTPTFTLTLRAGATPVTVEVDDTDNSVDEITTVGPQTFTNDTTIGGTTYLAGTSYHAAYDLTNTGTGHKVTSLHFGGDGREQGPVDGIISTIPLVPGVAYTFDAERSSYRQIDNTYSTYEETVCFAAGTMIDTPNGAKAIEELRVGDLVRTRDNGLQPIRWIGSRHLDAANLAAVPKLRPIRIMADALAPGLPKTDLLVSPQHRMLIRSRIAQRCFGTSEILAAAKHLTPVAGICVADDVEEVVYFHMLFDHHEIVFANGAESESFFTGPQALKSVGQAARDEIYALFPELRDGADRPKAVRPIVHGRDARELASRHQKNIRALVS</sequence>
<dbReference type="Pfam" id="PF13403">
    <property type="entry name" value="Hint_2"/>
    <property type="match status" value="1"/>
</dbReference>
<dbReference type="InterPro" id="IPR028992">
    <property type="entry name" value="Hedgehog/Intein_dom"/>
</dbReference>
<dbReference type="AlphaFoldDB" id="A0A4R3J8V5"/>
<dbReference type="SUPFAM" id="SSF51294">
    <property type="entry name" value="Hedgehog/intein (Hint) domain"/>
    <property type="match status" value="1"/>
</dbReference>
<evidence type="ECO:0000259" key="1">
    <source>
        <dbReference type="Pfam" id="PF13403"/>
    </source>
</evidence>
<accession>A0A4R3J8V5</accession>